<keyword evidence="3" id="KW-0238">DNA-binding</keyword>
<dbReference type="PANTHER" id="PTHR30537:SF74">
    <property type="entry name" value="HTH-TYPE TRANSCRIPTIONAL REGULATOR TRPI"/>
    <property type="match status" value="1"/>
</dbReference>
<dbReference type="Proteomes" id="UP000652198">
    <property type="component" value="Unassembled WGS sequence"/>
</dbReference>
<proteinExistence type="inferred from homology"/>
<evidence type="ECO:0000259" key="5">
    <source>
        <dbReference type="PROSITE" id="PS50931"/>
    </source>
</evidence>
<reference evidence="6 7" key="1">
    <citation type="submission" date="2019-11" db="EMBL/GenBank/DDBJ databases">
        <title>Metabolism of dissolved organic matter in forest soils.</title>
        <authorList>
            <person name="Cyle K.T."/>
            <person name="Wilhelm R.C."/>
            <person name="Martinez C.E."/>
        </authorList>
    </citation>
    <scope>NUCLEOTIDE SEQUENCE [LARGE SCALE GENOMIC DNA]</scope>
    <source>
        <strain evidence="6 7">1N</strain>
    </source>
</reference>
<dbReference type="Gene3D" id="1.10.10.10">
    <property type="entry name" value="Winged helix-like DNA-binding domain superfamily/Winged helix DNA-binding domain"/>
    <property type="match status" value="1"/>
</dbReference>
<accession>A0ABX2BVS9</accession>
<evidence type="ECO:0000256" key="3">
    <source>
        <dbReference type="ARBA" id="ARBA00023125"/>
    </source>
</evidence>
<evidence type="ECO:0000256" key="4">
    <source>
        <dbReference type="ARBA" id="ARBA00023163"/>
    </source>
</evidence>
<evidence type="ECO:0000256" key="2">
    <source>
        <dbReference type="ARBA" id="ARBA00023015"/>
    </source>
</evidence>
<dbReference type="PANTHER" id="PTHR30537">
    <property type="entry name" value="HTH-TYPE TRANSCRIPTIONAL REGULATOR"/>
    <property type="match status" value="1"/>
</dbReference>
<dbReference type="EMBL" id="WOEY01000109">
    <property type="protein sequence ID" value="NPT44977.1"/>
    <property type="molecule type" value="Genomic_DNA"/>
</dbReference>
<dbReference type="PROSITE" id="PS50931">
    <property type="entry name" value="HTH_LYSR"/>
    <property type="match status" value="1"/>
</dbReference>
<dbReference type="InterPro" id="IPR058163">
    <property type="entry name" value="LysR-type_TF_proteobact-type"/>
</dbReference>
<keyword evidence="2" id="KW-0805">Transcription regulation</keyword>
<dbReference type="Pfam" id="PF00126">
    <property type="entry name" value="HTH_1"/>
    <property type="match status" value="1"/>
</dbReference>
<evidence type="ECO:0000313" key="6">
    <source>
        <dbReference type="EMBL" id="NPT44977.1"/>
    </source>
</evidence>
<organism evidence="6 7">
    <name type="scientific">Paraburkholderia solitsugae</name>
    <dbReference type="NCBI Taxonomy" id="2675748"/>
    <lineage>
        <taxon>Bacteria</taxon>
        <taxon>Pseudomonadati</taxon>
        <taxon>Pseudomonadota</taxon>
        <taxon>Betaproteobacteria</taxon>
        <taxon>Burkholderiales</taxon>
        <taxon>Burkholderiaceae</taxon>
        <taxon>Paraburkholderia</taxon>
    </lineage>
</organism>
<dbReference type="Pfam" id="PF03466">
    <property type="entry name" value="LysR_substrate"/>
    <property type="match status" value="1"/>
</dbReference>
<dbReference type="InterPro" id="IPR005119">
    <property type="entry name" value="LysR_subst-bd"/>
</dbReference>
<comment type="caution">
    <text evidence="6">The sequence shown here is derived from an EMBL/GenBank/DDBJ whole genome shotgun (WGS) entry which is preliminary data.</text>
</comment>
<dbReference type="InterPro" id="IPR036390">
    <property type="entry name" value="WH_DNA-bd_sf"/>
</dbReference>
<evidence type="ECO:0000313" key="7">
    <source>
        <dbReference type="Proteomes" id="UP000652198"/>
    </source>
</evidence>
<dbReference type="SUPFAM" id="SSF46785">
    <property type="entry name" value="Winged helix' DNA-binding domain"/>
    <property type="match status" value="1"/>
</dbReference>
<dbReference type="RefSeq" id="WP_172315321.1">
    <property type="nucleotide sequence ID" value="NZ_WOEY01000109.1"/>
</dbReference>
<protein>
    <submittedName>
        <fullName evidence="6">LysR family transcriptional regulator</fullName>
    </submittedName>
</protein>
<comment type="similarity">
    <text evidence="1">Belongs to the LysR transcriptional regulatory family.</text>
</comment>
<keyword evidence="7" id="KW-1185">Reference proteome</keyword>
<keyword evidence="4" id="KW-0804">Transcription</keyword>
<evidence type="ECO:0000256" key="1">
    <source>
        <dbReference type="ARBA" id="ARBA00009437"/>
    </source>
</evidence>
<dbReference type="InterPro" id="IPR036388">
    <property type="entry name" value="WH-like_DNA-bd_sf"/>
</dbReference>
<feature type="domain" description="HTH lysR-type" evidence="5">
    <location>
        <begin position="13"/>
        <end position="65"/>
    </location>
</feature>
<sequence>MDKLYRPPSIGTLQALLLVAESDNFTDAAEKLHLTQSAVSRKIQQLESHYGVPLFVRNSRSVQLTEQGKAVLEVARKILNELEALDERISPRDRPFRIRIFVSLAVRWLMPRLIDFYAQYPDLSLSIETVATEVVDASGHCDAYILYLPEAREDPSPESPTFLTLFDEILVPVCAPFSVNNKPLPKSLEELAQHTLIHGSTGQHEWTTWLKAQGGSAARNYKHITFNLDELAMNAAARGLGIAMTDLTLAQEAINRGDLVVPFGTPLKTKGVYVLWLQTAGALHPGRQRILQWFAQQEAGTPGKP</sequence>
<dbReference type="InterPro" id="IPR000847">
    <property type="entry name" value="LysR_HTH_N"/>
</dbReference>
<name>A0ABX2BVS9_9BURK</name>
<dbReference type="PRINTS" id="PR00039">
    <property type="entry name" value="HTHLYSR"/>
</dbReference>
<dbReference type="SUPFAM" id="SSF53850">
    <property type="entry name" value="Periplasmic binding protein-like II"/>
    <property type="match status" value="1"/>
</dbReference>
<gene>
    <name evidence="6" type="ORF">GNZ12_27395</name>
</gene>
<dbReference type="Gene3D" id="3.40.190.10">
    <property type="entry name" value="Periplasmic binding protein-like II"/>
    <property type="match status" value="2"/>
</dbReference>